<dbReference type="PANTHER" id="PTHR41774:SF1">
    <property type="entry name" value="NGG1P INTERACTING FACTOR NIF3"/>
    <property type="match status" value="1"/>
</dbReference>
<proteinExistence type="predicted"/>
<name>A0A0D7B6Y8_9AGAR</name>
<dbReference type="EMBL" id="KN880558">
    <property type="protein sequence ID" value="KIY66313.1"/>
    <property type="molecule type" value="Genomic_DNA"/>
</dbReference>
<accession>A0A0D7B6Y8</accession>
<feature type="non-terminal residue" evidence="2">
    <location>
        <position position="112"/>
    </location>
</feature>
<dbReference type="InterPro" id="IPR036069">
    <property type="entry name" value="DUF34/NIF3_sf"/>
</dbReference>
<dbReference type="SUPFAM" id="SSF102705">
    <property type="entry name" value="NIF3 (NGG1p interacting factor 3)-like"/>
    <property type="match status" value="1"/>
</dbReference>
<sequence length="112" mass="12456">MSAARFKLVFFCPTKSMPAVLNHLLDTFPESLGNIGEYDRVTFISRGICQFRPSPNAKPAIGTAGVLEQVEEDRVELLVNSGGAAEVKKVVEELRKVHPYEEPVYDVYELAD</sequence>
<dbReference type="InterPro" id="IPR015867">
    <property type="entry name" value="N-reg_PII/ATP_PRibTrfase_C"/>
</dbReference>
<gene>
    <name evidence="2" type="ORF">CYLTODRAFT_327231</name>
</gene>
<dbReference type="STRING" id="1314674.A0A0D7B6Y8"/>
<dbReference type="OrthoDB" id="15981at2759"/>
<reference evidence="2 3" key="1">
    <citation type="journal article" date="2015" name="Fungal Genet. Biol.">
        <title>Evolution of novel wood decay mechanisms in Agaricales revealed by the genome sequences of Fistulina hepatica and Cylindrobasidium torrendii.</title>
        <authorList>
            <person name="Floudas D."/>
            <person name="Held B.W."/>
            <person name="Riley R."/>
            <person name="Nagy L.G."/>
            <person name="Koehler G."/>
            <person name="Ransdell A.S."/>
            <person name="Younus H."/>
            <person name="Chow J."/>
            <person name="Chiniquy J."/>
            <person name="Lipzen A."/>
            <person name="Tritt A."/>
            <person name="Sun H."/>
            <person name="Haridas S."/>
            <person name="LaButti K."/>
            <person name="Ohm R.A."/>
            <person name="Kues U."/>
            <person name="Blanchette R.A."/>
            <person name="Grigoriev I.V."/>
            <person name="Minto R.E."/>
            <person name="Hibbett D.S."/>
        </authorList>
    </citation>
    <scope>NUCLEOTIDE SEQUENCE [LARGE SCALE GENOMIC DNA]</scope>
    <source>
        <strain evidence="2 3">FP15055 ss-10</strain>
    </source>
</reference>
<dbReference type="AlphaFoldDB" id="A0A0D7B6Y8"/>
<dbReference type="Gene3D" id="3.30.70.120">
    <property type="match status" value="1"/>
</dbReference>
<organism evidence="2 3">
    <name type="scientific">Cylindrobasidium torrendii FP15055 ss-10</name>
    <dbReference type="NCBI Taxonomy" id="1314674"/>
    <lineage>
        <taxon>Eukaryota</taxon>
        <taxon>Fungi</taxon>
        <taxon>Dikarya</taxon>
        <taxon>Basidiomycota</taxon>
        <taxon>Agaricomycotina</taxon>
        <taxon>Agaricomycetes</taxon>
        <taxon>Agaricomycetidae</taxon>
        <taxon>Agaricales</taxon>
        <taxon>Marasmiineae</taxon>
        <taxon>Physalacriaceae</taxon>
        <taxon>Cylindrobasidium</taxon>
    </lineage>
</organism>
<dbReference type="Proteomes" id="UP000054007">
    <property type="component" value="Unassembled WGS sequence"/>
</dbReference>
<evidence type="ECO:0000313" key="2">
    <source>
        <dbReference type="EMBL" id="KIY66313.1"/>
    </source>
</evidence>
<protein>
    <recommendedName>
        <fullName evidence="1">ATP phosphoribosyltransferase</fullName>
    </recommendedName>
</protein>
<evidence type="ECO:0000256" key="1">
    <source>
        <dbReference type="ARBA" id="ARBA00020998"/>
    </source>
</evidence>
<evidence type="ECO:0000313" key="3">
    <source>
        <dbReference type="Proteomes" id="UP000054007"/>
    </source>
</evidence>
<keyword evidence="3" id="KW-1185">Reference proteome</keyword>
<dbReference type="PANTHER" id="PTHR41774">
    <property type="match status" value="1"/>
</dbReference>